<dbReference type="Gene3D" id="3.40.30.10">
    <property type="entry name" value="Glutaredoxin"/>
    <property type="match status" value="1"/>
</dbReference>
<dbReference type="AlphaFoldDB" id="A0A917ZJS4"/>
<dbReference type="GO" id="GO:0016209">
    <property type="term" value="F:antioxidant activity"/>
    <property type="evidence" value="ECO:0007669"/>
    <property type="project" value="InterPro"/>
</dbReference>
<feature type="domain" description="Thioredoxin" evidence="2">
    <location>
        <begin position="9"/>
        <end position="165"/>
    </location>
</feature>
<dbReference type="Proteomes" id="UP000599578">
    <property type="component" value="Unassembled WGS sequence"/>
</dbReference>
<evidence type="ECO:0000256" key="1">
    <source>
        <dbReference type="SAM" id="MobiDB-lite"/>
    </source>
</evidence>
<evidence type="ECO:0000259" key="2">
    <source>
        <dbReference type="PROSITE" id="PS51352"/>
    </source>
</evidence>
<dbReference type="PANTHER" id="PTHR43640:SF1">
    <property type="entry name" value="THIOREDOXIN-DEPENDENT PEROXIREDOXIN"/>
    <property type="match status" value="1"/>
</dbReference>
<dbReference type="EMBL" id="BMLT01000008">
    <property type="protein sequence ID" value="GGO84730.1"/>
    <property type="molecule type" value="Genomic_DNA"/>
</dbReference>
<protein>
    <submittedName>
        <fullName evidence="3">Thioredoxin family protein</fullName>
    </submittedName>
</protein>
<dbReference type="CDD" id="cd02969">
    <property type="entry name" value="PRX_like1"/>
    <property type="match status" value="1"/>
</dbReference>
<proteinExistence type="predicted"/>
<evidence type="ECO:0000313" key="3">
    <source>
        <dbReference type="EMBL" id="GGO84730.1"/>
    </source>
</evidence>
<reference evidence="3 4" key="1">
    <citation type="journal article" date="2014" name="Int. J. Syst. Evol. Microbiol.">
        <title>Complete genome sequence of Corynebacterium casei LMG S-19264T (=DSM 44701T), isolated from a smear-ripened cheese.</title>
        <authorList>
            <consortium name="US DOE Joint Genome Institute (JGI-PGF)"/>
            <person name="Walter F."/>
            <person name="Albersmeier A."/>
            <person name="Kalinowski J."/>
            <person name="Ruckert C."/>
        </authorList>
    </citation>
    <scope>NUCLEOTIDE SEQUENCE [LARGE SCALE GENOMIC DNA]</scope>
    <source>
        <strain evidence="3 4">CGMCC 1.7286</strain>
    </source>
</reference>
<dbReference type="PANTHER" id="PTHR43640">
    <property type="entry name" value="OS07G0260300 PROTEIN"/>
    <property type="match status" value="1"/>
</dbReference>
<evidence type="ECO:0000313" key="4">
    <source>
        <dbReference type="Proteomes" id="UP000599578"/>
    </source>
</evidence>
<dbReference type="GO" id="GO:0016491">
    <property type="term" value="F:oxidoreductase activity"/>
    <property type="evidence" value="ECO:0007669"/>
    <property type="project" value="InterPro"/>
</dbReference>
<dbReference type="SUPFAM" id="SSF52833">
    <property type="entry name" value="Thioredoxin-like"/>
    <property type="match status" value="1"/>
</dbReference>
<dbReference type="PROSITE" id="PS51352">
    <property type="entry name" value="THIOREDOXIN_2"/>
    <property type="match status" value="1"/>
</dbReference>
<dbReference type="RefSeq" id="WP_188861574.1">
    <property type="nucleotide sequence ID" value="NZ_BMLT01000008.1"/>
</dbReference>
<dbReference type="InterPro" id="IPR036249">
    <property type="entry name" value="Thioredoxin-like_sf"/>
</dbReference>
<dbReference type="InterPro" id="IPR047262">
    <property type="entry name" value="PRX-like1"/>
</dbReference>
<name>A0A917ZJS4_9GAMM</name>
<dbReference type="InterPro" id="IPR013766">
    <property type="entry name" value="Thioredoxin_domain"/>
</dbReference>
<comment type="caution">
    <text evidence="3">The sequence shown here is derived from an EMBL/GenBank/DDBJ whole genome shotgun (WGS) entry which is preliminary data.</text>
</comment>
<sequence>MAVTPSTMMPLGTRAPDFELLNVCNGQPLSLEDGAGAAGTLVIFICNHCPFVRHIEDALIEFAWDYQPRGINVIAISANDVDSHPQDSPELMQDRASAKGYPFPYLYDETQAVARAYDAACTPDLYLFDAQLKCVYRGQFDDTRPGSKQAATGADLRHACDALFAGDPIDPDQKPSSGCNIKWKSKA</sequence>
<organism evidence="3 4">
    <name type="scientific">Marinobacterium nitratireducens</name>
    <dbReference type="NCBI Taxonomy" id="518897"/>
    <lineage>
        <taxon>Bacteria</taxon>
        <taxon>Pseudomonadati</taxon>
        <taxon>Pseudomonadota</taxon>
        <taxon>Gammaproteobacteria</taxon>
        <taxon>Oceanospirillales</taxon>
        <taxon>Oceanospirillaceae</taxon>
        <taxon>Marinobacterium</taxon>
    </lineage>
</organism>
<gene>
    <name evidence="3" type="ORF">GCM10011348_31630</name>
</gene>
<dbReference type="Pfam" id="PF00578">
    <property type="entry name" value="AhpC-TSA"/>
    <property type="match status" value="1"/>
</dbReference>
<keyword evidence="4" id="KW-1185">Reference proteome</keyword>
<feature type="region of interest" description="Disordered" evidence="1">
    <location>
        <begin position="167"/>
        <end position="187"/>
    </location>
</feature>
<accession>A0A917ZJS4</accession>
<dbReference type="InterPro" id="IPR000866">
    <property type="entry name" value="AhpC/TSA"/>
</dbReference>